<accession>A0A918XQA0</accession>
<protein>
    <recommendedName>
        <fullName evidence="3">DUF2332 domain-containing protein</fullName>
    </recommendedName>
</protein>
<dbReference type="RefSeq" id="WP_229836582.1">
    <property type="nucleotide sequence ID" value="NZ_BMZS01000003.1"/>
</dbReference>
<comment type="caution">
    <text evidence="1">The sequence shown here is derived from an EMBL/GenBank/DDBJ whole genome shotgun (WGS) entry which is preliminary data.</text>
</comment>
<organism evidence="1 2">
    <name type="scientific">Thalassobaculum fulvum</name>
    <dbReference type="NCBI Taxonomy" id="1633335"/>
    <lineage>
        <taxon>Bacteria</taxon>
        <taxon>Pseudomonadati</taxon>
        <taxon>Pseudomonadota</taxon>
        <taxon>Alphaproteobacteria</taxon>
        <taxon>Rhodospirillales</taxon>
        <taxon>Thalassobaculaceae</taxon>
        <taxon>Thalassobaculum</taxon>
    </lineage>
</organism>
<proteinExistence type="predicted"/>
<dbReference type="Pfam" id="PF10094">
    <property type="entry name" value="DUF2332"/>
    <property type="match status" value="1"/>
</dbReference>
<sequence length="349" mass="37076">MPLPAPILDAFRIQSEACRNLGSPFNALVCDLLAGRLSPSSAFGRRIHGWPGQPVDDALALRACGSLHALSRSGRSPALTAAYPPAATDGDALWHAVETAIAGHDGFLAGYLDGPPQTNEVSRSASILGGCLTLAAATGLPLELYEIGSSTGLNLGFDRWHYDLGGRVWGPAGSPVHIVSRWDGEVPLDAPLSVVRREGCDRNPLDPASPADRERLLSYIWPDQAARLARIQAALHATAEAGWHVERADAADWVADRFAGPGTAGRVRVLVHTIVWQYLPAATQARIDAAIRTAGAAATADAPVAWLRVEPDGVKGSAGVRLTIWPGGEPRLLGRADYHGRWHLWRPGT</sequence>
<dbReference type="AlphaFoldDB" id="A0A918XQA0"/>
<evidence type="ECO:0000313" key="2">
    <source>
        <dbReference type="Proteomes" id="UP000630353"/>
    </source>
</evidence>
<dbReference type="PIRSF" id="PIRSF012608">
    <property type="entry name" value="UCP012608"/>
    <property type="match status" value="1"/>
</dbReference>
<name>A0A918XQA0_9PROT</name>
<gene>
    <name evidence="1" type="ORF">GCM10017083_13860</name>
</gene>
<keyword evidence="2" id="KW-1185">Reference proteome</keyword>
<reference evidence="1" key="2">
    <citation type="submission" date="2020-09" db="EMBL/GenBank/DDBJ databases">
        <authorList>
            <person name="Sun Q."/>
            <person name="Kim S."/>
        </authorList>
    </citation>
    <scope>NUCLEOTIDE SEQUENCE</scope>
    <source>
        <strain evidence="1">KCTC 42651</strain>
    </source>
</reference>
<dbReference type="EMBL" id="BMZS01000003">
    <property type="protein sequence ID" value="GHD45649.1"/>
    <property type="molecule type" value="Genomic_DNA"/>
</dbReference>
<reference evidence="1" key="1">
    <citation type="journal article" date="2014" name="Int. J. Syst. Evol. Microbiol.">
        <title>Complete genome sequence of Corynebacterium casei LMG S-19264T (=DSM 44701T), isolated from a smear-ripened cheese.</title>
        <authorList>
            <consortium name="US DOE Joint Genome Institute (JGI-PGF)"/>
            <person name="Walter F."/>
            <person name="Albersmeier A."/>
            <person name="Kalinowski J."/>
            <person name="Ruckert C."/>
        </authorList>
    </citation>
    <scope>NUCLEOTIDE SEQUENCE</scope>
    <source>
        <strain evidence="1">KCTC 42651</strain>
    </source>
</reference>
<dbReference type="Proteomes" id="UP000630353">
    <property type="component" value="Unassembled WGS sequence"/>
</dbReference>
<evidence type="ECO:0000313" key="1">
    <source>
        <dbReference type="EMBL" id="GHD45649.1"/>
    </source>
</evidence>
<dbReference type="InterPro" id="IPR011200">
    <property type="entry name" value="UCP012608"/>
</dbReference>
<evidence type="ECO:0008006" key="3">
    <source>
        <dbReference type="Google" id="ProtNLM"/>
    </source>
</evidence>